<dbReference type="InterPro" id="IPR036390">
    <property type="entry name" value="WH_DNA-bd_sf"/>
</dbReference>
<evidence type="ECO:0000256" key="3">
    <source>
        <dbReference type="ARBA" id="ARBA00006428"/>
    </source>
</evidence>
<dbReference type="SUPFAM" id="SSF82114">
    <property type="entry name" value="Riboflavin kinase-like"/>
    <property type="match status" value="1"/>
</dbReference>
<evidence type="ECO:0000256" key="13">
    <source>
        <dbReference type="ARBA" id="ARBA00029789"/>
    </source>
</evidence>
<evidence type="ECO:0000256" key="6">
    <source>
        <dbReference type="ARBA" id="ARBA00022630"/>
    </source>
</evidence>
<reference evidence="19 20" key="1">
    <citation type="submission" date="2015-12" db="EMBL/GenBank/DDBJ databases">
        <title>Haloferax profundi sp. nov. isolated from the Discovery deep brine-seawater interface in the Red Sea.</title>
        <authorList>
            <person name="Zhang G."/>
            <person name="Stingl U."/>
            <person name="Rashid M."/>
        </authorList>
    </citation>
    <scope>NUCLEOTIDE SEQUENCE [LARGE SCALE GENOMIC DNA]</scope>
    <source>
        <strain evidence="19 20">SB29</strain>
    </source>
</reference>
<dbReference type="GO" id="GO:0009398">
    <property type="term" value="P:FMN biosynthetic process"/>
    <property type="evidence" value="ECO:0007669"/>
    <property type="project" value="UniProtKB-UniRule"/>
</dbReference>
<dbReference type="GO" id="GO:0008531">
    <property type="term" value="F:riboflavin kinase activity"/>
    <property type="evidence" value="ECO:0007669"/>
    <property type="project" value="InterPro"/>
</dbReference>
<evidence type="ECO:0000256" key="16">
    <source>
        <dbReference type="ARBA" id="ARBA00047857"/>
    </source>
</evidence>
<feature type="binding site" evidence="17">
    <location>
        <position position="138"/>
    </location>
    <ligand>
        <name>Mg(2+)</name>
        <dbReference type="ChEBI" id="CHEBI:18420"/>
    </ligand>
</feature>
<keyword evidence="6 17" id="KW-0285">Flavoprotein</keyword>
<evidence type="ECO:0000313" key="20">
    <source>
        <dbReference type="Proteomes" id="UP000053157"/>
    </source>
</evidence>
<dbReference type="RefSeq" id="WP_058571344.1">
    <property type="nucleotide sequence ID" value="NZ_LOPV01000095.1"/>
</dbReference>
<evidence type="ECO:0000256" key="4">
    <source>
        <dbReference type="ARBA" id="ARBA00011987"/>
    </source>
</evidence>
<evidence type="ECO:0000256" key="9">
    <source>
        <dbReference type="ARBA" id="ARBA00022723"/>
    </source>
</evidence>
<evidence type="ECO:0000256" key="12">
    <source>
        <dbReference type="ARBA" id="ARBA00022842"/>
    </source>
</evidence>
<dbReference type="InterPro" id="IPR039063">
    <property type="entry name" value="RibK_CTP-dep"/>
</dbReference>
<keyword evidence="9 17" id="KW-0479">Metal-binding</keyword>
<keyword evidence="10 17" id="KW-0547">Nucleotide-binding</keyword>
<keyword evidence="11 17" id="KW-0418">Kinase</keyword>
<feature type="binding site" evidence="17">
    <location>
        <position position="200"/>
    </location>
    <ligand>
        <name>FMN</name>
        <dbReference type="ChEBI" id="CHEBI:58210"/>
    </ligand>
</feature>
<feature type="binding site" evidence="17">
    <location>
        <position position="208"/>
    </location>
    <ligand>
        <name>FMN</name>
        <dbReference type="ChEBI" id="CHEBI:58210"/>
    </ligand>
</feature>
<evidence type="ECO:0000256" key="17">
    <source>
        <dbReference type="HAMAP-Rule" id="MF_01285"/>
    </source>
</evidence>
<dbReference type="PANTHER" id="PTHR40706:SF1">
    <property type="entry name" value="RIBOFLAVIN KINASE"/>
    <property type="match status" value="1"/>
</dbReference>
<comment type="pathway">
    <text evidence="2 17">Cofactor biosynthesis; FMN biosynthesis; FMN from riboflavin (CTP route): step 1/1.</text>
</comment>
<evidence type="ECO:0000256" key="1">
    <source>
        <dbReference type="ARBA" id="ARBA00003072"/>
    </source>
</evidence>
<comment type="caution">
    <text evidence="17">Lacks conserved residue(s) required for the propagation of feature annotation.</text>
</comment>
<sequence length="237" mass="26031">MSESVVAATVGYDELATLKLVALDGGRSGPVKVSCSGLADRLGVSNQTASRRLQRLEEADFVDREVVSDGQWVTITDDGESALRREYADYQRIFETPSVVVLDGEVTGGMGEGRHYISLPGYMEQFTERLGYEPFPGTLNVRLDDDAVRSRAGMSALDAVPIDGWEDDERTFGPATCYAAVIDVDGDTYDPVHIIVPERTHHDESQLEIIAPDKLRDVLALEDGDSITVRVEEAEYE</sequence>
<comment type="function">
    <text evidence="1 17">Catalyzes the CTP-dependent phosphorylation of riboflavin (vitamin B2) to form flavin mononucleotide (FMN).</text>
</comment>
<dbReference type="AlphaFoldDB" id="A0A0W1SSZ5"/>
<evidence type="ECO:0000256" key="11">
    <source>
        <dbReference type="ARBA" id="ARBA00022777"/>
    </source>
</evidence>
<dbReference type="InterPro" id="IPR023470">
    <property type="entry name" value="Riboflavin_kinase_archaeal"/>
</dbReference>
<evidence type="ECO:0000256" key="8">
    <source>
        <dbReference type="ARBA" id="ARBA00022679"/>
    </source>
</evidence>
<dbReference type="Pfam" id="PF12840">
    <property type="entry name" value="HTH_20"/>
    <property type="match status" value="1"/>
</dbReference>
<evidence type="ECO:0000256" key="10">
    <source>
        <dbReference type="ARBA" id="ARBA00022741"/>
    </source>
</evidence>
<dbReference type="SUPFAM" id="SSF46785">
    <property type="entry name" value="Winged helix' DNA-binding domain"/>
    <property type="match status" value="1"/>
</dbReference>
<comment type="similarity">
    <text evidence="3 17">Belongs to the archaeal riboflavin kinase family.</text>
</comment>
<dbReference type="InterPro" id="IPR036388">
    <property type="entry name" value="WH-like_DNA-bd_sf"/>
</dbReference>
<dbReference type="InterPro" id="IPR023602">
    <property type="entry name" value="Riboflavin_kinase_CTP-dep"/>
</dbReference>
<protein>
    <recommendedName>
        <fullName evidence="5 17">Riboflavin kinase</fullName>
        <shortName evidence="17">RFK</shortName>
        <ecNumber evidence="4 17">2.7.1.161</ecNumber>
    </recommendedName>
    <alternativeName>
        <fullName evidence="14 17">CTP-dependent riboflavin kinase</fullName>
    </alternativeName>
    <alternativeName>
        <fullName evidence="15 17">CTP:riboflavin 5'-phosphotransferase</fullName>
    </alternativeName>
    <alternativeName>
        <fullName evidence="13 17">Flavokinase</fullName>
    </alternativeName>
</protein>
<keyword evidence="8 17" id="KW-0808">Transferase</keyword>
<accession>A0A0W1SSZ5</accession>
<dbReference type="Pfam" id="PF01982">
    <property type="entry name" value="CTP-dep_RFKase"/>
    <property type="match status" value="1"/>
</dbReference>
<dbReference type="GO" id="GO:0000287">
    <property type="term" value="F:magnesium ion binding"/>
    <property type="evidence" value="ECO:0007669"/>
    <property type="project" value="UniProtKB-UniRule"/>
</dbReference>
<dbReference type="UniPathway" id="UPA00276">
    <property type="reaction ID" value="UER00929"/>
</dbReference>
<evidence type="ECO:0000256" key="15">
    <source>
        <dbReference type="ARBA" id="ARBA00033116"/>
    </source>
</evidence>
<dbReference type="GO" id="GO:0000166">
    <property type="term" value="F:nucleotide binding"/>
    <property type="evidence" value="ECO:0007669"/>
    <property type="project" value="UniProtKB-UniRule"/>
</dbReference>
<dbReference type="EC" id="2.7.1.161" evidence="4 17"/>
<comment type="cofactor">
    <cofactor evidence="17">
        <name>Mg(2+)</name>
        <dbReference type="ChEBI" id="CHEBI:18420"/>
    </cofactor>
    <text evidence="17">Binds 1 Mg(2+) ion per subunit.</text>
</comment>
<dbReference type="PANTHER" id="PTHR40706">
    <property type="entry name" value="RIBOFLAVIN KINASE"/>
    <property type="match status" value="1"/>
</dbReference>
<dbReference type="InterPro" id="IPR011991">
    <property type="entry name" value="ArsR-like_HTH"/>
</dbReference>
<name>A0A0W1SSZ5_9EURY</name>
<evidence type="ECO:0000256" key="7">
    <source>
        <dbReference type="ARBA" id="ARBA00022643"/>
    </source>
</evidence>
<dbReference type="CDD" id="cd00090">
    <property type="entry name" value="HTH_ARSR"/>
    <property type="match status" value="1"/>
</dbReference>
<keyword evidence="20" id="KW-1185">Reference proteome</keyword>
<evidence type="ECO:0000256" key="5">
    <source>
        <dbReference type="ARBA" id="ARBA00017394"/>
    </source>
</evidence>
<dbReference type="Gene3D" id="1.10.10.10">
    <property type="entry name" value="Winged helix-like DNA-binding domain superfamily/Winged helix DNA-binding domain"/>
    <property type="match status" value="1"/>
</dbReference>
<dbReference type="HAMAP" id="MF_01285">
    <property type="entry name" value="Riboflavin_kinase"/>
    <property type="match status" value="1"/>
</dbReference>
<organism evidence="19 20">
    <name type="scientific">Haloferax profundi</name>
    <dbReference type="NCBI Taxonomy" id="1544718"/>
    <lineage>
        <taxon>Archaea</taxon>
        <taxon>Methanobacteriati</taxon>
        <taxon>Methanobacteriota</taxon>
        <taxon>Stenosarchaea group</taxon>
        <taxon>Halobacteria</taxon>
        <taxon>Halobacteriales</taxon>
        <taxon>Haloferacaceae</taxon>
        <taxon>Haloferax</taxon>
    </lineage>
</organism>
<dbReference type="OrthoDB" id="30955at2157"/>
<dbReference type="InterPro" id="IPR023465">
    <property type="entry name" value="Riboflavin_kinase_dom_sf"/>
</dbReference>
<dbReference type="EMBL" id="LOPV01000095">
    <property type="protein sequence ID" value="KTG29600.1"/>
    <property type="molecule type" value="Genomic_DNA"/>
</dbReference>
<feature type="binding site" evidence="17">
    <location>
        <position position="140"/>
    </location>
    <ligand>
        <name>Mg(2+)</name>
        <dbReference type="ChEBI" id="CHEBI:18420"/>
    </ligand>
</feature>
<evidence type="ECO:0000259" key="18">
    <source>
        <dbReference type="Pfam" id="PF01982"/>
    </source>
</evidence>
<evidence type="ECO:0000256" key="14">
    <source>
        <dbReference type="ARBA" id="ARBA00030544"/>
    </source>
</evidence>
<keyword evidence="7 17" id="KW-0288">FMN</keyword>
<feature type="domain" description="Riboflavin kinase" evidence="18">
    <location>
        <begin position="106"/>
        <end position="231"/>
    </location>
</feature>
<keyword evidence="12 17" id="KW-0460">Magnesium</keyword>
<dbReference type="Proteomes" id="UP000053157">
    <property type="component" value="Unassembled WGS sequence"/>
</dbReference>
<feature type="binding site" evidence="17">
    <location>
        <begin position="109"/>
        <end position="114"/>
    </location>
    <ligand>
        <name>CDP</name>
        <dbReference type="ChEBI" id="CHEBI:58069"/>
    </ligand>
</feature>
<evidence type="ECO:0000313" key="19">
    <source>
        <dbReference type="EMBL" id="KTG29600.1"/>
    </source>
</evidence>
<feature type="binding site" evidence="17">
    <location>
        <begin position="213"/>
        <end position="216"/>
    </location>
    <ligand>
        <name>CDP</name>
        <dbReference type="ChEBI" id="CHEBI:58069"/>
    </ligand>
</feature>
<comment type="catalytic activity">
    <reaction evidence="16 17">
        <text>riboflavin + CTP = CDP + FMN + H(+)</text>
        <dbReference type="Rhea" id="RHEA:25021"/>
        <dbReference type="ChEBI" id="CHEBI:15378"/>
        <dbReference type="ChEBI" id="CHEBI:37563"/>
        <dbReference type="ChEBI" id="CHEBI:57986"/>
        <dbReference type="ChEBI" id="CHEBI:58069"/>
        <dbReference type="ChEBI" id="CHEBI:58210"/>
        <dbReference type="EC" id="2.7.1.161"/>
    </reaction>
</comment>
<gene>
    <name evidence="17" type="primary">ribK</name>
    <name evidence="19" type="ORF">AUR66_09745</name>
</gene>
<dbReference type="Gene3D" id="2.40.30.30">
    <property type="entry name" value="Riboflavin kinase-like"/>
    <property type="match status" value="1"/>
</dbReference>
<comment type="caution">
    <text evidence="19">The sequence shown here is derived from an EMBL/GenBank/DDBJ whole genome shotgun (WGS) entry which is preliminary data.</text>
</comment>
<evidence type="ECO:0000256" key="2">
    <source>
        <dbReference type="ARBA" id="ARBA00005219"/>
    </source>
</evidence>
<dbReference type="GO" id="GO:0009231">
    <property type="term" value="P:riboflavin biosynthetic process"/>
    <property type="evidence" value="ECO:0007669"/>
    <property type="project" value="InterPro"/>
</dbReference>
<proteinExistence type="inferred from homology"/>